<sequence>MSQDATVELIRSLVQNLDGPQVDWDGWQSMSMILEFPGGRFNSAHGFLYSPDGTISAVACRPTRVLPAVDAYVRSKYSAGDAPALKMLVRFDRTAGQYEVLFEESDEKRWQITPDNLNEIHADLRPSFD</sequence>
<dbReference type="Proteomes" id="UP000540656">
    <property type="component" value="Unassembled WGS sequence"/>
</dbReference>
<organism evidence="1 2">
    <name type="scientific">Nocardioides daedukensis</name>
    <dbReference type="NCBI Taxonomy" id="634462"/>
    <lineage>
        <taxon>Bacteria</taxon>
        <taxon>Bacillati</taxon>
        <taxon>Actinomycetota</taxon>
        <taxon>Actinomycetes</taxon>
        <taxon>Propionibacteriales</taxon>
        <taxon>Nocardioidaceae</taxon>
        <taxon>Nocardioides</taxon>
    </lineage>
</organism>
<evidence type="ECO:0000313" key="2">
    <source>
        <dbReference type="Proteomes" id="UP000540656"/>
    </source>
</evidence>
<dbReference type="AlphaFoldDB" id="A0A7Y9RZV0"/>
<accession>A0A7Y9RZV0</accession>
<name>A0A7Y9RZV0_9ACTN</name>
<proteinExistence type="predicted"/>
<keyword evidence="2" id="KW-1185">Reference proteome</keyword>
<dbReference type="EMBL" id="JACCAA010000001">
    <property type="protein sequence ID" value="NYG59320.1"/>
    <property type="molecule type" value="Genomic_DNA"/>
</dbReference>
<evidence type="ECO:0008006" key="3">
    <source>
        <dbReference type="Google" id="ProtNLM"/>
    </source>
</evidence>
<protein>
    <recommendedName>
        <fullName evidence="3">DUF600 family protein</fullName>
    </recommendedName>
</protein>
<evidence type="ECO:0000313" key="1">
    <source>
        <dbReference type="EMBL" id="NYG59320.1"/>
    </source>
</evidence>
<reference evidence="1 2" key="1">
    <citation type="submission" date="2020-07" db="EMBL/GenBank/DDBJ databases">
        <title>Sequencing the genomes of 1000 actinobacteria strains.</title>
        <authorList>
            <person name="Klenk H.-P."/>
        </authorList>
    </citation>
    <scope>NUCLEOTIDE SEQUENCE [LARGE SCALE GENOMIC DNA]</scope>
    <source>
        <strain evidence="1 2">DSM 23819</strain>
    </source>
</reference>
<gene>
    <name evidence="1" type="ORF">BJ980_002243</name>
</gene>
<comment type="caution">
    <text evidence="1">The sequence shown here is derived from an EMBL/GenBank/DDBJ whole genome shotgun (WGS) entry which is preliminary data.</text>
</comment>
<dbReference type="RefSeq" id="WP_179502380.1">
    <property type="nucleotide sequence ID" value="NZ_JACCAA010000001.1"/>
</dbReference>